<gene>
    <name evidence="2" type="ORF">COB67_07685</name>
</gene>
<dbReference type="Proteomes" id="UP000218113">
    <property type="component" value="Unassembled WGS sequence"/>
</dbReference>
<dbReference type="GO" id="GO:0006935">
    <property type="term" value="P:chemotaxis"/>
    <property type="evidence" value="ECO:0007669"/>
    <property type="project" value="InterPro"/>
</dbReference>
<comment type="caution">
    <text evidence="2">The sequence shown here is derived from an EMBL/GenBank/DDBJ whole genome shotgun (WGS) entry which is preliminary data.</text>
</comment>
<dbReference type="Gene3D" id="2.30.30.40">
    <property type="entry name" value="SH3 Domains"/>
    <property type="match status" value="1"/>
</dbReference>
<dbReference type="InterPro" id="IPR039315">
    <property type="entry name" value="CheW"/>
</dbReference>
<sequence length="172" mass="19313">MAEATTHFLTFRLGEEIYALEILKVREVLDYGHITKVPGTPPFMLGVINLRGHVVPIVDMKIKFDFPQVERTVNTCIIIIEIEMEGEMNVLGALADSVDEVIELSANEIEPSPKIGTHLKTDFLKGMGKHEDHFILLLDIEHIFSIEELTDVKGSQVAATLEQKVEMDEELS</sequence>
<dbReference type="GO" id="GO:0007165">
    <property type="term" value="P:signal transduction"/>
    <property type="evidence" value="ECO:0007669"/>
    <property type="project" value="InterPro"/>
</dbReference>
<dbReference type="GO" id="GO:0005829">
    <property type="term" value="C:cytosol"/>
    <property type="evidence" value="ECO:0007669"/>
    <property type="project" value="TreeGrafter"/>
</dbReference>
<dbReference type="PANTHER" id="PTHR22617">
    <property type="entry name" value="CHEMOTAXIS SENSOR HISTIDINE KINASE-RELATED"/>
    <property type="match status" value="1"/>
</dbReference>
<dbReference type="EMBL" id="NVSR01000047">
    <property type="protein sequence ID" value="PCI27864.1"/>
    <property type="molecule type" value="Genomic_DNA"/>
</dbReference>
<name>A0A2A4T386_9DELT</name>
<dbReference type="AlphaFoldDB" id="A0A2A4T386"/>
<dbReference type="InterPro" id="IPR002545">
    <property type="entry name" value="CheW-lke_dom"/>
</dbReference>
<reference evidence="3" key="1">
    <citation type="submission" date="2017-08" db="EMBL/GenBank/DDBJ databases">
        <title>A dynamic microbial community with high functional redundancy inhabits the cold, oxic subseafloor aquifer.</title>
        <authorList>
            <person name="Tully B.J."/>
            <person name="Wheat C.G."/>
            <person name="Glazer B.T."/>
            <person name="Huber J.A."/>
        </authorList>
    </citation>
    <scope>NUCLEOTIDE SEQUENCE [LARGE SCALE GENOMIC DNA]</scope>
</reference>
<dbReference type="Gene3D" id="2.40.50.180">
    <property type="entry name" value="CheA-289, Domain 4"/>
    <property type="match status" value="1"/>
</dbReference>
<protein>
    <submittedName>
        <fullName evidence="2">Chemotaxis protein CheW</fullName>
    </submittedName>
</protein>
<proteinExistence type="predicted"/>
<evidence type="ECO:0000259" key="1">
    <source>
        <dbReference type="PROSITE" id="PS50851"/>
    </source>
</evidence>
<dbReference type="SMART" id="SM00260">
    <property type="entry name" value="CheW"/>
    <property type="match status" value="1"/>
</dbReference>
<dbReference type="SUPFAM" id="SSF50341">
    <property type="entry name" value="CheW-like"/>
    <property type="match status" value="1"/>
</dbReference>
<dbReference type="PANTHER" id="PTHR22617:SF41">
    <property type="entry name" value="CHEMOTAXIS SIGNAL TRANSDUCTION SYSTEM ADAPTOR PROTEIN CHEW"/>
    <property type="match status" value="1"/>
</dbReference>
<accession>A0A2A4T386</accession>
<dbReference type="PROSITE" id="PS50851">
    <property type="entry name" value="CHEW"/>
    <property type="match status" value="1"/>
</dbReference>
<evidence type="ECO:0000313" key="2">
    <source>
        <dbReference type="EMBL" id="PCI27864.1"/>
    </source>
</evidence>
<feature type="domain" description="CheW-like" evidence="1">
    <location>
        <begin position="5"/>
        <end position="149"/>
    </location>
</feature>
<dbReference type="InterPro" id="IPR036061">
    <property type="entry name" value="CheW-like_dom_sf"/>
</dbReference>
<evidence type="ECO:0000313" key="3">
    <source>
        <dbReference type="Proteomes" id="UP000218113"/>
    </source>
</evidence>
<organism evidence="2 3">
    <name type="scientific">SAR324 cluster bacterium</name>
    <dbReference type="NCBI Taxonomy" id="2024889"/>
    <lineage>
        <taxon>Bacteria</taxon>
        <taxon>Deltaproteobacteria</taxon>
        <taxon>SAR324 cluster</taxon>
    </lineage>
</organism>
<dbReference type="Pfam" id="PF01584">
    <property type="entry name" value="CheW"/>
    <property type="match status" value="1"/>
</dbReference>